<evidence type="ECO:0000259" key="6">
    <source>
        <dbReference type="Pfam" id="PF08281"/>
    </source>
</evidence>
<proteinExistence type="inferred from homology"/>
<protein>
    <submittedName>
        <fullName evidence="8">RNA polymerase sigma factor</fullName>
    </submittedName>
</protein>
<dbReference type="CDD" id="cd06171">
    <property type="entry name" value="Sigma70_r4"/>
    <property type="match status" value="1"/>
</dbReference>
<keyword evidence="3" id="KW-0731">Sigma factor</keyword>
<dbReference type="GO" id="GO:0016987">
    <property type="term" value="F:sigma factor activity"/>
    <property type="evidence" value="ECO:0007669"/>
    <property type="project" value="UniProtKB-KW"/>
</dbReference>
<dbReference type="PANTHER" id="PTHR43133">
    <property type="entry name" value="RNA POLYMERASE ECF-TYPE SIGMA FACTO"/>
    <property type="match status" value="1"/>
</dbReference>
<dbReference type="Pfam" id="PF22029">
    <property type="entry name" value="PhyR_sigma2"/>
    <property type="match status" value="1"/>
</dbReference>
<feature type="domain" description="RNA polymerase sigma factor 70 region 4 type 2" evidence="6">
    <location>
        <begin position="102"/>
        <end position="153"/>
    </location>
</feature>
<keyword evidence="9" id="KW-1185">Reference proteome</keyword>
<evidence type="ECO:0000259" key="7">
    <source>
        <dbReference type="Pfam" id="PF22029"/>
    </source>
</evidence>
<keyword evidence="4" id="KW-0804">Transcription</keyword>
<evidence type="ECO:0000256" key="3">
    <source>
        <dbReference type="ARBA" id="ARBA00023082"/>
    </source>
</evidence>
<reference evidence="8" key="1">
    <citation type="submission" date="2020-03" db="EMBL/GenBank/DDBJ databases">
        <title>Genome of Pelagibius litoralis DSM 21314T.</title>
        <authorList>
            <person name="Wang G."/>
        </authorList>
    </citation>
    <scope>NUCLEOTIDE SEQUENCE</scope>
    <source>
        <strain evidence="8">DSM 21314</strain>
    </source>
</reference>
<dbReference type="Proteomes" id="UP000761264">
    <property type="component" value="Unassembled WGS sequence"/>
</dbReference>
<dbReference type="InterPro" id="IPR013249">
    <property type="entry name" value="RNA_pol_sigma70_r4_t2"/>
</dbReference>
<dbReference type="Gene3D" id="1.10.10.10">
    <property type="entry name" value="Winged helix-like DNA-binding domain superfamily/Winged helix DNA-binding domain"/>
    <property type="match status" value="1"/>
</dbReference>
<dbReference type="NCBIfam" id="TIGR02937">
    <property type="entry name" value="sigma70-ECF"/>
    <property type="match status" value="1"/>
</dbReference>
<keyword evidence="2" id="KW-0805">Transcription regulation</keyword>
<dbReference type="InterPro" id="IPR013325">
    <property type="entry name" value="RNA_pol_sigma_r2"/>
</dbReference>
<dbReference type="SUPFAM" id="SSF88946">
    <property type="entry name" value="Sigma2 domain of RNA polymerase sigma factors"/>
    <property type="match status" value="1"/>
</dbReference>
<feature type="region of interest" description="Disordered" evidence="5">
    <location>
        <begin position="159"/>
        <end position="183"/>
    </location>
</feature>
<dbReference type="SUPFAM" id="SSF88659">
    <property type="entry name" value="Sigma3 and sigma4 domains of RNA polymerase sigma factors"/>
    <property type="match status" value="1"/>
</dbReference>
<sequence length="183" mass="20517">MLRDEIVALLPQLRRFAYGLAGSVPDGDDLVQATCERAIANLEKWEKGTRLDSWMYRIAQNLHFNALRDGKTRARHLAVIGSESQWSLDGEKQQEDRFALTAVRRFIDRLPEEQRIVLLLICVEGRSYREVSQITGLPVGTVTSRLGRARSAMRGYLEEEGAEANTDGSPDGGIENGKMENGR</sequence>
<name>A0A967CAJ7_9PROT</name>
<dbReference type="GO" id="GO:0006352">
    <property type="term" value="P:DNA-templated transcription initiation"/>
    <property type="evidence" value="ECO:0007669"/>
    <property type="project" value="InterPro"/>
</dbReference>
<comment type="similarity">
    <text evidence="1">Belongs to the sigma-70 factor family. ECF subfamily.</text>
</comment>
<gene>
    <name evidence="8" type="ORF">HBA54_03890</name>
</gene>
<comment type="caution">
    <text evidence="8">The sequence shown here is derived from an EMBL/GenBank/DDBJ whole genome shotgun (WGS) entry which is preliminary data.</text>
</comment>
<accession>A0A967CAJ7</accession>
<dbReference type="InterPro" id="IPR036388">
    <property type="entry name" value="WH-like_DNA-bd_sf"/>
</dbReference>
<dbReference type="GO" id="GO:0003677">
    <property type="term" value="F:DNA binding"/>
    <property type="evidence" value="ECO:0007669"/>
    <property type="project" value="InterPro"/>
</dbReference>
<dbReference type="InterPro" id="IPR053866">
    <property type="entry name" value="PhyR_sigma2"/>
</dbReference>
<evidence type="ECO:0000256" key="5">
    <source>
        <dbReference type="SAM" id="MobiDB-lite"/>
    </source>
</evidence>
<organism evidence="8 9">
    <name type="scientific">Pelagibius litoralis</name>
    <dbReference type="NCBI Taxonomy" id="374515"/>
    <lineage>
        <taxon>Bacteria</taxon>
        <taxon>Pseudomonadati</taxon>
        <taxon>Pseudomonadota</taxon>
        <taxon>Alphaproteobacteria</taxon>
        <taxon>Rhodospirillales</taxon>
        <taxon>Rhodovibrionaceae</taxon>
        <taxon>Pelagibius</taxon>
    </lineage>
</organism>
<dbReference type="InterPro" id="IPR014284">
    <property type="entry name" value="RNA_pol_sigma-70_dom"/>
</dbReference>
<dbReference type="Pfam" id="PF08281">
    <property type="entry name" value="Sigma70_r4_2"/>
    <property type="match status" value="1"/>
</dbReference>
<dbReference type="PANTHER" id="PTHR43133:SF25">
    <property type="entry name" value="RNA POLYMERASE SIGMA FACTOR RFAY-RELATED"/>
    <property type="match status" value="1"/>
</dbReference>
<dbReference type="Gene3D" id="1.10.1740.10">
    <property type="match status" value="1"/>
</dbReference>
<evidence type="ECO:0000256" key="2">
    <source>
        <dbReference type="ARBA" id="ARBA00023015"/>
    </source>
</evidence>
<dbReference type="RefSeq" id="WP_167221770.1">
    <property type="nucleotide sequence ID" value="NZ_JAAQPH010000002.1"/>
</dbReference>
<evidence type="ECO:0000313" key="9">
    <source>
        <dbReference type="Proteomes" id="UP000761264"/>
    </source>
</evidence>
<feature type="domain" description="PhyR sigma2" evidence="7">
    <location>
        <begin position="6"/>
        <end position="58"/>
    </location>
</feature>
<evidence type="ECO:0000256" key="4">
    <source>
        <dbReference type="ARBA" id="ARBA00023163"/>
    </source>
</evidence>
<dbReference type="InterPro" id="IPR039425">
    <property type="entry name" value="RNA_pol_sigma-70-like"/>
</dbReference>
<evidence type="ECO:0000313" key="8">
    <source>
        <dbReference type="EMBL" id="NIA67723.1"/>
    </source>
</evidence>
<dbReference type="InterPro" id="IPR013324">
    <property type="entry name" value="RNA_pol_sigma_r3/r4-like"/>
</dbReference>
<dbReference type="EMBL" id="JAAQPH010000002">
    <property type="protein sequence ID" value="NIA67723.1"/>
    <property type="molecule type" value="Genomic_DNA"/>
</dbReference>
<dbReference type="AlphaFoldDB" id="A0A967CAJ7"/>
<evidence type="ECO:0000256" key="1">
    <source>
        <dbReference type="ARBA" id="ARBA00010641"/>
    </source>
</evidence>